<protein>
    <submittedName>
        <fullName evidence="1">Uncharacterized protein</fullName>
    </submittedName>
</protein>
<comment type="caution">
    <text evidence="1">The sequence shown here is derived from an EMBL/GenBank/DDBJ whole genome shotgun (WGS) entry which is preliminary data.</text>
</comment>
<reference evidence="1" key="1">
    <citation type="journal article" date="2014" name="Front. Microbiol.">
        <title>High frequency of phylogenetically diverse reductive dehalogenase-homologous genes in deep subseafloor sedimentary metagenomes.</title>
        <authorList>
            <person name="Kawai M."/>
            <person name="Futagami T."/>
            <person name="Toyoda A."/>
            <person name="Takaki Y."/>
            <person name="Nishi S."/>
            <person name="Hori S."/>
            <person name="Arai W."/>
            <person name="Tsubouchi T."/>
            <person name="Morono Y."/>
            <person name="Uchiyama I."/>
            <person name="Ito T."/>
            <person name="Fujiyama A."/>
            <person name="Inagaki F."/>
            <person name="Takami H."/>
        </authorList>
    </citation>
    <scope>NUCLEOTIDE SEQUENCE</scope>
    <source>
        <strain evidence="1">Expedition CK06-06</strain>
    </source>
</reference>
<proteinExistence type="predicted"/>
<name>X1RDX7_9ZZZZ</name>
<feature type="non-terminal residue" evidence="1">
    <location>
        <position position="1"/>
    </location>
</feature>
<sequence>IKEAYVDLGLGQFDLRIGRQIVIWGKADEF</sequence>
<accession>X1RDX7</accession>
<dbReference type="AlphaFoldDB" id="X1RDX7"/>
<feature type="non-terminal residue" evidence="1">
    <location>
        <position position="30"/>
    </location>
</feature>
<organism evidence="1">
    <name type="scientific">marine sediment metagenome</name>
    <dbReference type="NCBI Taxonomy" id="412755"/>
    <lineage>
        <taxon>unclassified sequences</taxon>
        <taxon>metagenomes</taxon>
        <taxon>ecological metagenomes</taxon>
    </lineage>
</organism>
<gene>
    <name evidence="1" type="ORF">S06H3_67199</name>
</gene>
<dbReference type="EMBL" id="BARV01046362">
    <property type="protein sequence ID" value="GAI65201.1"/>
    <property type="molecule type" value="Genomic_DNA"/>
</dbReference>
<evidence type="ECO:0000313" key="1">
    <source>
        <dbReference type="EMBL" id="GAI65201.1"/>
    </source>
</evidence>